<accession>A0ABQ4JHL7</accession>
<evidence type="ECO:0000313" key="4">
    <source>
        <dbReference type="Proteomes" id="UP000653076"/>
    </source>
</evidence>
<reference evidence="3 4" key="1">
    <citation type="submission" date="2021-01" db="EMBL/GenBank/DDBJ databases">
        <title>Whole genome shotgun sequence of Verrucosispora qiuiae NBRC 106684.</title>
        <authorList>
            <person name="Komaki H."/>
            <person name="Tamura T."/>
        </authorList>
    </citation>
    <scope>NUCLEOTIDE SEQUENCE [LARGE SCALE GENOMIC DNA]</scope>
    <source>
        <strain evidence="3 4">NBRC 106684</strain>
    </source>
</reference>
<evidence type="ECO:0000256" key="2">
    <source>
        <dbReference type="SAM" id="Phobius"/>
    </source>
</evidence>
<keyword evidence="4" id="KW-1185">Reference proteome</keyword>
<dbReference type="Proteomes" id="UP000653076">
    <property type="component" value="Unassembled WGS sequence"/>
</dbReference>
<dbReference type="EMBL" id="BOPC01000059">
    <property type="protein sequence ID" value="GIJ29002.1"/>
    <property type="molecule type" value="Genomic_DNA"/>
</dbReference>
<gene>
    <name evidence="3" type="ORF">Vqi01_41640</name>
</gene>
<feature type="region of interest" description="Disordered" evidence="1">
    <location>
        <begin position="60"/>
        <end position="82"/>
    </location>
</feature>
<name>A0ABQ4JHL7_9ACTN</name>
<protein>
    <submittedName>
        <fullName evidence="3">Uncharacterized protein</fullName>
    </submittedName>
</protein>
<proteinExistence type="predicted"/>
<keyword evidence="2" id="KW-1133">Transmembrane helix</keyword>
<feature type="compositionally biased region" description="Basic and acidic residues" evidence="1">
    <location>
        <begin position="60"/>
        <end position="72"/>
    </location>
</feature>
<evidence type="ECO:0000313" key="3">
    <source>
        <dbReference type="EMBL" id="GIJ29002.1"/>
    </source>
</evidence>
<evidence type="ECO:0000256" key="1">
    <source>
        <dbReference type="SAM" id="MobiDB-lite"/>
    </source>
</evidence>
<organism evidence="3 4">
    <name type="scientific">Micromonospora qiuiae</name>
    <dbReference type="NCBI Taxonomy" id="502268"/>
    <lineage>
        <taxon>Bacteria</taxon>
        <taxon>Bacillati</taxon>
        <taxon>Actinomycetota</taxon>
        <taxon>Actinomycetes</taxon>
        <taxon>Micromonosporales</taxon>
        <taxon>Micromonosporaceae</taxon>
        <taxon>Micromonospora</taxon>
    </lineage>
</organism>
<feature type="compositionally biased region" description="Basic residues" evidence="1">
    <location>
        <begin position="73"/>
        <end position="82"/>
    </location>
</feature>
<feature type="transmembrane region" description="Helical" evidence="2">
    <location>
        <begin position="22"/>
        <end position="40"/>
    </location>
</feature>
<keyword evidence="2" id="KW-0472">Membrane</keyword>
<sequence length="82" mass="9668">MKASVDALIRIAVPAGTALMQAPWWTVVGVFVLVLTHRILPWESKDLLTLWLRIIPDRRDKTDKDRSHERRNGRGRRRDQRR</sequence>
<comment type="caution">
    <text evidence="3">The sequence shown here is derived from an EMBL/GenBank/DDBJ whole genome shotgun (WGS) entry which is preliminary data.</text>
</comment>
<keyword evidence="2" id="KW-0812">Transmembrane</keyword>